<accession>A0A9N7Z3M8</accession>
<name>A0A9N7Z3M8_PLEPL</name>
<evidence type="ECO:0000256" key="1">
    <source>
        <dbReference type="SAM" id="MobiDB-lite"/>
    </source>
</evidence>
<sequence length="114" mass="12641">MSVGRELQRQGAEWLKALHPVVVKRAGGTVRPLSFIGSRSDIPLFLEILLLTFKTSYNRAPLSELLHMDTPSPHSQVFFLPSTSLHILHARPPMGSRAFGRSAPPTRPSQNPSF</sequence>
<organism evidence="2 3">
    <name type="scientific">Pleuronectes platessa</name>
    <name type="common">European plaice</name>
    <dbReference type="NCBI Taxonomy" id="8262"/>
    <lineage>
        <taxon>Eukaryota</taxon>
        <taxon>Metazoa</taxon>
        <taxon>Chordata</taxon>
        <taxon>Craniata</taxon>
        <taxon>Vertebrata</taxon>
        <taxon>Euteleostomi</taxon>
        <taxon>Actinopterygii</taxon>
        <taxon>Neopterygii</taxon>
        <taxon>Teleostei</taxon>
        <taxon>Neoteleostei</taxon>
        <taxon>Acanthomorphata</taxon>
        <taxon>Carangaria</taxon>
        <taxon>Pleuronectiformes</taxon>
        <taxon>Pleuronectoidei</taxon>
        <taxon>Pleuronectidae</taxon>
        <taxon>Pleuronectes</taxon>
    </lineage>
</organism>
<reference evidence="2" key="1">
    <citation type="submission" date="2020-03" db="EMBL/GenBank/DDBJ databases">
        <authorList>
            <person name="Weist P."/>
        </authorList>
    </citation>
    <scope>NUCLEOTIDE SEQUENCE</scope>
</reference>
<dbReference type="EMBL" id="CADEAL010003955">
    <property type="protein sequence ID" value="CAB1447672.1"/>
    <property type="molecule type" value="Genomic_DNA"/>
</dbReference>
<comment type="caution">
    <text evidence="2">The sequence shown here is derived from an EMBL/GenBank/DDBJ whole genome shotgun (WGS) entry which is preliminary data.</text>
</comment>
<gene>
    <name evidence="2" type="ORF">PLEPLA_LOCUS35349</name>
</gene>
<protein>
    <submittedName>
        <fullName evidence="2">Uncharacterized protein</fullName>
    </submittedName>
</protein>
<feature type="region of interest" description="Disordered" evidence="1">
    <location>
        <begin position="94"/>
        <end position="114"/>
    </location>
</feature>
<proteinExistence type="predicted"/>
<keyword evidence="3" id="KW-1185">Reference proteome</keyword>
<dbReference type="AlphaFoldDB" id="A0A9N7Z3M8"/>
<evidence type="ECO:0000313" key="2">
    <source>
        <dbReference type="EMBL" id="CAB1447672.1"/>
    </source>
</evidence>
<dbReference type="Proteomes" id="UP001153269">
    <property type="component" value="Unassembled WGS sequence"/>
</dbReference>
<evidence type="ECO:0000313" key="3">
    <source>
        <dbReference type="Proteomes" id="UP001153269"/>
    </source>
</evidence>